<dbReference type="Proteomes" id="UP000298049">
    <property type="component" value="Chromosome"/>
</dbReference>
<keyword evidence="3" id="KW-1185">Reference proteome</keyword>
<dbReference type="AlphaFoldDB" id="A0A4P7XLR8"/>
<dbReference type="PANTHER" id="PTHR48079">
    <property type="entry name" value="PROTEIN YEEZ"/>
    <property type="match status" value="1"/>
</dbReference>
<evidence type="ECO:0000259" key="1">
    <source>
        <dbReference type="Pfam" id="PF01370"/>
    </source>
</evidence>
<dbReference type="Pfam" id="PF01370">
    <property type="entry name" value="Epimerase"/>
    <property type="match status" value="1"/>
</dbReference>
<gene>
    <name evidence="2" type="ORF">soil367_11230</name>
</gene>
<dbReference type="KEGG" id="hmi:soil367_11230"/>
<dbReference type="GO" id="GO:0004029">
    <property type="term" value="F:aldehyde dehydrogenase (NAD+) activity"/>
    <property type="evidence" value="ECO:0007669"/>
    <property type="project" value="TreeGrafter"/>
</dbReference>
<feature type="domain" description="NAD-dependent epimerase/dehydratase" evidence="1">
    <location>
        <begin position="1"/>
        <end position="216"/>
    </location>
</feature>
<accession>A0A4P7XLR8</accession>
<evidence type="ECO:0000313" key="2">
    <source>
        <dbReference type="EMBL" id="QCF27905.1"/>
    </source>
</evidence>
<dbReference type="InterPro" id="IPR051783">
    <property type="entry name" value="NAD(P)-dependent_oxidoreduct"/>
</dbReference>
<sequence>MLLTGATGFVGRSLLRELVFRGHEVVGTSRSITAAHESLPEHVRFVAVANLIGGEDCAKLLHRVEVVIHCAAVAHGKVGDTEAVNVEATANLARQASVAGVKRFIFISSIGVNGCANARPYTEYDTPEPVESYARSKWKAERRLWAVQRDTGLEIVIVRPPLVYGPDAPGNFGALVRFVGKGLPLPLGAVHNKRSLISRDNLVDLIITCMGHPAAANQVFLAADGEDMSTSELLRRLAIAMGKPSRLIPVPSSLLKLGAILLNKQPVAMRLLGSLQVDITKARECLGWEPPLSVDEGLRRCFAQDQDKP</sequence>
<protein>
    <submittedName>
        <fullName evidence="2">NAD-dependent epimerase/dehydratase family protein</fullName>
    </submittedName>
</protein>
<dbReference type="GO" id="GO:0005737">
    <property type="term" value="C:cytoplasm"/>
    <property type="evidence" value="ECO:0007669"/>
    <property type="project" value="TreeGrafter"/>
</dbReference>
<dbReference type="SUPFAM" id="SSF51735">
    <property type="entry name" value="NAD(P)-binding Rossmann-fold domains"/>
    <property type="match status" value="1"/>
</dbReference>
<name>A0A4P7XLR8_9ALTE</name>
<reference evidence="2 3" key="1">
    <citation type="submission" date="2018-07" db="EMBL/GenBank/DDBJ databases">
        <title>Marsedoiliclastica nanhaica gen. nov. sp. nov., a novel marine hydrocarbonoclastic bacterium isolated from an in-situ enriched hydrocarbon-degrading consortium in deep-sea sediment.</title>
        <authorList>
            <person name="Dong C."/>
            <person name="Ma T."/>
            <person name="Liu R."/>
            <person name="Shao Z."/>
        </authorList>
    </citation>
    <scope>NUCLEOTIDE SEQUENCE [LARGE SCALE GENOMIC DNA]</scope>
    <source>
        <strain evidence="3">soil36-7</strain>
    </source>
</reference>
<dbReference type="PANTHER" id="PTHR48079:SF6">
    <property type="entry name" value="NAD(P)-BINDING DOMAIN-CONTAINING PROTEIN-RELATED"/>
    <property type="match status" value="1"/>
</dbReference>
<evidence type="ECO:0000313" key="3">
    <source>
        <dbReference type="Proteomes" id="UP000298049"/>
    </source>
</evidence>
<dbReference type="OrthoDB" id="9801056at2"/>
<proteinExistence type="predicted"/>
<dbReference type="EMBL" id="CP031093">
    <property type="protein sequence ID" value="QCF27905.1"/>
    <property type="molecule type" value="Genomic_DNA"/>
</dbReference>
<dbReference type="InterPro" id="IPR001509">
    <property type="entry name" value="Epimerase_deHydtase"/>
</dbReference>
<dbReference type="InterPro" id="IPR036291">
    <property type="entry name" value="NAD(P)-bd_dom_sf"/>
</dbReference>
<dbReference type="Gene3D" id="3.40.50.720">
    <property type="entry name" value="NAD(P)-binding Rossmann-like Domain"/>
    <property type="match status" value="1"/>
</dbReference>
<organism evidence="2 3">
    <name type="scientific">Hydrocarboniclastica marina</name>
    <dbReference type="NCBI Taxonomy" id="2259620"/>
    <lineage>
        <taxon>Bacteria</taxon>
        <taxon>Pseudomonadati</taxon>
        <taxon>Pseudomonadota</taxon>
        <taxon>Gammaproteobacteria</taxon>
        <taxon>Alteromonadales</taxon>
        <taxon>Alteromonadaceae</taxon>
        <taxon>Hydrocarboniclastica</taxon>
    </lineage>
</organism>